<dbReference type="EMBL" id="NPEF02000019">
    <property type="protein sequence ID" value="MDV6237138.1"/>
    <property type="molecule type" value="Genomic_DNA"/>
</dbReference>
<reference evidence="1 2" key="1">
    <citation type="journal article" date="2018" name="Microb. Genom.">
        <title>Deciphering the unexplored Leptospira diversity from soils uncovers genomic evolution to virulence.</title>
        <authorList>
            <person name="Thibeaux R."/>
            <person name="Iraola G."/>
            <person name="Ferres I."/>
            <person name="Bierque E."/>
            <person name="Girault D."/>
            <person name="Soupe-Gilbert M.E."/>
            <person name="Picardeau M."/>
            <person name="Goarant C."/>
        </authorList>
    </citation>
    <scope>NUCLEOTIDE SEQUENCE [LARGE SCALE GENOMIC DNA]</scope>
    <source>
        <strain evidence="1 2">ATI7-C-A5</strain>
    </source>
</reference>
<dbReference type="Proteomes" id="UP000232122">
    <property type="component" value="Unassembled WGS sequence"/>
</dbReference>
<dbReference type="AlphaFoldDB" id="A0AAE4QQ57"/>
<evidence type="ECO:0008006" key="3">
    <source>
        <dbReference type="Google" id="ProtNLM"/>
    </source>
</evidence>
<evidence type="ECO:0000313" key="2">
    <source>
        <dbReference type="Proteomes" id="UP000232122"/>
    </source>
</evidence>
<gene>
    <name evidence="1" type="ORF">CH379_016015</name>
</gene>
<comment type="caution">
    <text evidence="1">The sequence shown here is derived from an EMBL/GenBank/DDBJ whole genome shotgun (WGS) entry which is preliminary data.</text>
</comment>
<proteinExistence type="predicted"/>
<dbReference type="RefSeq" id="WP_317573596.1">
    <property type="nucleotide sequence ID" value="NZ_NPEF02000019.1"/>
</dbReference>
<evidence type="ECO:0000313" key="1">
    <source>
        <dbReference type="EMBL" id="MDV6237138.1"/>
    </source>
</evidence>
<accession>A0AAE4QQ57</accession>
<sequence length="385" mass="43885">MKRNRFVVPLLTGLVFFFPGLSFAQEQKELQLKWKADSASESYRIELSDSSDFKEVLRSFTVGERQVRFSPEKNERYIRIIGIGKQNSRGEPSEPISLDSLKPFVRVERKPTPNDKAIILSPAKNERIVLDNPSGGQNGIRVFFRVNEGEWREYQGSIYGLQERKNNVEFYSETASGVKETTRLMEVVQDTMRPEIRARIGKGIRLESIPITRRDQFLILEISDLVSGVFDAEFYFLQNGKKVPVRPASQEKNEYRFTIPDFLEDGSFAIHAWAKDQAGNSGEDTFFGILDSSPPFCRITPQPNRLLPLNSEVQIQCEDLISGMKSIDLRQNGGEFRAYAEGMILEPGKHRLEFRITDQAGNSSVLSSEFNVLNPSMESKIRVRP</sequence>
<name>A0AAE4QQ57_9LEPT</name>
<keyword evidence="2" id="KW-1185">Reference proteome</keyword>
<protein>
    <recommendedName>
        <fullName evidence="3">Ig-like domain-containing protein</fullName>
    </recommendedName>
</protein>
<organism evidence="1 2">
    <name type="scientific">Leptospira ellisii</name>
    <dbReference type="NCBI Taxonomy" id="2023197"/>
    <lineage>
        <taxon>Bacteria</taxon>
        <taxon>Pseudomonadati</taxon>
        <taxon>Spirochaetota</taxon>
        <taxon>Spirochaetia</taxon>
        <taxon>Leptospirales</taxon>
        <taxon>Leptospiraceae</taxon>
        <taxon>Leptospira</taxon>
    </lineage>
</organism>